<name>A0A6H5GXH0_9HEMI</name>
<keyword evidence="3" id="KW-1185">Reference proteome</keyword>
<dbReference type="Proteomes" id="UP000479000">
    <property type="component" value="Unassembled WGS sequence"/>
</dbReference>
<organism evidence="2 3">
    <name type="scientific">Nesidiocoris tenuis</name>
    <dbReference type="NCBI Taxonomy" id="355587"/>
    <lineage>
        <taxon>Eukaryota</taxon>
        <taxon>Metazoa</taxon>
        <taxon>Ecdysozoa</taxon>
        <taxon>Arthropoda</taxon>
        <taxon>Hexapoda</taxon>
        <taxon>Insecta</taxon>
        <taxon>Pterygota</taxon>
        <taxon>Neoptera</taxon>
        <taxon>Paraneoptera</taxon>
        <taxon>Hemiptera</taxon>
        <taxon>Heteroptera</taxon>
        <taxon>Panheteroptera</taxon>
        <taxon>Cimicomorpha</taxon>
        <taxon>Miridae</taxon>
        <taxon>Dicyphina</taxon>
        <taxon>Nesidiocoris</taxon>
    </lineage>
</organism>
<reference evidence="2 3" key="1">
    <citation type="submission" date="2020-02" db="EMBL/GenBank/DDBJ databases">
        <authorList>
            <person name="Ferguson B K."/>
        </authorList>
    </citation>
    <scope>NUCLEOTIDE SEQUENCE [LARGE SCALE GENOMIC DNA]</scope>
</reference>
<gene>
    <name evidence="2" type="ORF">NTEN_LOCUS14461</name>
</gene>
<feature type="compositionally biased region" description="Basic residues" evidence="1">
    <location>
        <begin position="11"/>
        <end position="22"/>
    </location>
</feature>
<dbReference type="EMBL" id="CADCXU010021671">
    <property type="protein sequence ID" value="CAB0009301.1"/>
    <property type="molecule type" value="Genomic_DNA"/>
</dbReference>
<protein>
    <submittedName>
        <fullName evidence="2">Uncharacterized protein</fullName>
    </submittedName>
</protein>
<feature type="region of interest" description="Disordered" evidence="1">
    <location>
        <begin position="1"/>
        <end position="22"/>
    </location>
</feature>
<evidence type="ECO:0000313" key="2">
    <source>
        <dbReference type="EMBL" id="CAB0009301.1"/>
    </source>
</evidence>
<accession>A0A6H5GXH0</accession>
<evidence type="ECO:0000313" key="3">
    <source>
        <dbReference type="Proteomes" id="UP000479000"/>
    </source>
</evidence>
<sequence length="99" mass="11258">MSTTKLANKPVARRVRKISRRKSSRHVWNSFKTFASSSRASVSNKWTIAILAASRKRKQGLRSRTDELMKPFRESAVGSNVSRIRTTQFKTITGPTEPH</sequence>
<proteinExistence type="predicted"/>
<dbReference type="AlphaFoldDB" id="A0A6H5GXH0"/>
<evidence type="ECO:0000256" key="1">
    <source>
        <dbReference type="SAM" id="MobiDB-lite"/>
    </source>
</evidence>